<feature type="active site" description="Proton donor/acceptor" evidence="5">
    <location>
        <position position="523"/>
    </location>
</feature>
<protein>
    <recommendedName>
        <fullName evidence="4">Protein arginine N-methyltransferase</fullName>
    </recommendedName>
</protein>
<evidence type="ECO:0000256" key="7">
    <source>
        <dbReference type="PIRSR" id="PIRSR015894-3"/>
    </source>
</evidence>
<organism evidence="12 13">
    <name type="scientific">Aureobasidium namibiae CBS 147.97</name>
    <dbReference type="NCBI Taxonomy" id="1043004"/>
    <lineage>
        <taxon>Eukaryota</taxon>
        <taxon>Fungi</taxon>
        <taxon>Dikarya</taxon>
        <taxon>Ascomycota</taxon>
        <taxon>Pezizomycotina</taxon>
        <taxon>Dothideomycetes</taxon>
        <taxon>Dothideomycetidae</taxon>
        <taxon>Dothideales</taxon>
        <taxon>Saccotheciaceae</taxon>
        <taxon>Aureobasidium</taxon>
    </lineage>
</organism>
<feature type="binding site" evidence="6">
    <location>
        <position position="395"/>
    </location>
    <ligand>
        <name>S-adenosyl-L-methionine</name>
        <dbReference type="ChEBI" id="CHEBI:59789"/>
    </ligand>
</feature>
<dbReference type="PIRSF" id="PIRSF015894">
    <property type="entry name" value="Skb1_MeTrfase"/>
    <property type="match status" value="1"/>
</dbReference>
<evidence type="ECO:0000256" key="2">
    <source>
        <dbReference type="ARBA" id="ARBA00022679"/>
    </source>
</evidence>
<feature type="domain" description="PRMT5 arginine-N-methyltransferase" evidence="9">
    <location>
        <begin position="370"/>
        <end position="544"/>
    </location>
</feature>
<proteinExistence type="inferred from homology"/>
<evidence type="ECO:0000256" key="3">
    <source>
        <dbReference type="ARBA" id="ARBA00022691"/>
    </source>
</evidence>
<feature type="domain" description="PRMT5 TIM barrel" evidence="10">
    <location>
        <begin position="42"/>
        <end position="360"/>
    </location>
</feature>
<dbReference type="Pfam" id="PF05185">
    <property type="entry name" value="PRMT5"/>
    <property type="match status" value="1"/>
</dbReference>
<dbReference type="GeneID" id="25410858"/>
<evidence type="ECO:0000256" key="4">
    <source>
        <dbReference type="PIRNR" id="PIRNR015894"/>
    </source>
</evidence>
<dbReference type="Gene3D" id="3.20.20.150">
    <property type="entry name" value="Divalent-metal-dependent TIM barrel enzymes"/>
    <property type="match status" value="1"/>
</dbReference>
<keyword evidence="13" id="KW-1185">Reference proteome</keyword>
<dbReference type="STRING" id="1043004.A0A074WSD0"/>
<dbReference type="InterPro" id="IPR007857">
    <property type="entry name" value="Arg_MeTrfase_PRMT5"/>
</dbReference>
<accession>A0A074WSD0</accession>
<evidence type="ECO:0000256" key="6">
    <source>
        <dbReference type="PIRSR" id="PIRSR015894-2"/>
    </source>
</evidence>
<dbReference type="GO" id="GO:0032259">
    <property type="term" value="P:methylation"/>
    <property type="evidence" value="ECO:0007669"/>
    <property type="project" value="UniProtKB-KW"/>
</dbReference>
<feature type="region of interest" description="Disordered" evidence="8">
    <location>
        <begin position="310"/>
        <end position="348"/>
    </location>
</feature>
<dbReference type="GO" id="GO:0006355">
    <property type="term" value="P:regulation of DNA-templated transcription"/>
    <property type="evidence" value="ECO:0007669"/>
    <property type="project" value="TreeGrafter"/>
</dbReference>
<feature type="domain" description="PRMT5 oligomerisation" evidence="11">
    <location>
        <begin position="547"/>
        <end position="764"/>
    </location>
</feature>
<keyword evidence="1 4" id="KW-0489">Methyltransferase</keyword>
<dbReference type="PANTHER" id="PTHR10738">
    <property type="entry name" value="PROTEIN ARGININE N-METHYLTRANSFERASE 5"/>
    <property type="match status" value="1"/>
</dbReference>
<dbReference type="GO" id="GO:0016274">
    <property type="term" value="F:protein-arginine N-methyltransferase activity"/>
    <property type="evidence" value="ECO:0007669"/>
    <property type="project" value="InterPro"/>
</dbReference>
<dbReference type="InterPro" id="IPR035247">
    <property type="entry name" value="PRMT5_TIM"/>
</dbReference>
<keyword evidence="3 4" id="KW-0949">S-adenosyl-L-methionine</keyword>
<keyword evidence="2 4" id="KW-0808">Transferase</keyword>
<dbReference type="InterPro" id="IPR029063">
    <property type="entry name" value="SAM-dependent_MTases_sf"/>
</dbReference>
<evidence type="ECO:0000259" key="11">
    <source>
        <dbReference type="Pfam" id="PF17286"/>
    </source>
</evidence>
<dbReference type="SUPFAM" id="SSF53335">
    <property type="entry name" value="S-adenosyl-L-methionine-dependent methyltransferases"/>
    <property type="match status" value="1"/>
</dbReference>
<dbReference type="AlphaFoldDB" id="A0A074WSD0"/>
<feature type="binding site" evidence="6">
    <location>
        <begin position="404"/>
        <end position="405"/>
    </location>
    <ligand>
        <name>S-adenosyl-L-methionine</name>
        <dbReference type="ChEBI" id="CHEBI:59789"/>
    </ligand>
</feature>
<feature type="binding site" evidence="6">
    <location>
        <begin position="489"/>
        <end position="490"/>
    </location>
    <ligand>
        <name>S-adenosyl-L-methionine</name>
        <dbReference type="ChEBI" id="CHEBI:59789"/>
    </ligand>
</feature>
<evidence type="ECO:0000256" key="8">
    <source>
        <dbReference type="SAM" id="MobiDB-lite"/>
    </source>
</evidence>
<dbReference type="EMBL" id="KL584711">
    <property type="protein sequence ID" value="KEQ72612.1"/>
    <property type="molecule type" value="Genomic_DNA"/>
</dbReference>
<dbReference type="InterPro" id="IPR035248">
    <property type="entry name" value="PRMT5_C"/>
</dbReference>
<dbReference type="InterPro" id="IPR035075">
    <property type="entry name" value="PRMT5"/>
</dbReference>
<dbReference type="PROSITE" id="PS51678">
    <property type="entry name" value="SAM_MT_PRMT"/>
    <property type="match status" value="1"/>
</dbReference>
<feature type="active site" description="Proton donor/acceptor" evidence="5">
    <location>
        <position position="514"/>
    </location>
</feature>
<feature type="site" description="Critical for specifying symmetric addition of methyl groups" evidence="7">
    <location>
        <position position="398"/>
    </location>
</feature>
<name>A0A074WSD0_9PEZI</name>
<evidence type="ECO:0000256" key="5">
    <source>
        <dbReference type="PIRSR" id="PIRSR015894-1"/>
    </source>
</evidence>
<dbReference type="Pfam" id="PF17286">
    <property type="entry name" value="PRMT5_C"/>
    <property type="match status" value="1"/>
</dbReference>
<dbReference type="Proteomes" id="UP000027730">
    <property type="component" value="Unassembled WGS sequence"/>
</dbReference>
<evidence type="ECO:0000313" key="13">
    <source>
        <dbReference type="Proteomes" id="UP000027730"/>
    </source>
</evidence>
<dbReference type="Pfam" id="PF17285">
    <property type="entry name" value="PRMT5_TIM"/>
    <property type="match status" value="1"/>
</dbReference>
<evidence type="ECO:0000259" key="9">
    <source>
        <dbReference type="Pfam" id="PF05185"/>
    </source>
</evidence>
<dbReference type="GO" id="GO:0005634">
    <property type="term" value="C:nucleus"/>
    <property type="evidence" value="ECO:0007669"/>
    <property type="project" value="TreeGrafter"/>
</dbReference>
<dbReference type="FunFam" id="3.40.50.150:FF:000149">
    <property type="entry name" value="Protein arginine N-methyltransferase"/>
    <property type="match status" value="1"/>
</dbReference>
<dbReference type="Gene3D" id="3.40.50.150">
    <property type="entry name" value="Vaccinia Virus protein VP39"/>
    <property type="match status" value="1"/>
</dbReference>
<reference evidence="12 13" key="1">
    <citation type="journal article" date="2014" name="BMC Genomics">
        <title>Genome sequencing of four Aureobasidium pullulans varieties: biotechnological potential, stress tolerance, and description of new species.</title>
        <authorList>
            <person name="Gostin Ar C."/>
            <person name="Ohm R.A."/>
            <person name="Kogej T."/>
            <person name="Sonjak S."/>
            <person name="Turk M."/>
            <person name="Zajc J."/>
            <person name="Zalar P."/>
            <person name="Grube M."/>
            <person name="Sun H."/>
            <person name="Han J."/>
            <person name="Sharma A."/>
            <person name="Chiniquy J."/>
            <person name="Ngan C.Y."/>
            <person name="Lipzen A."/>
            <person name="Barry K."/>
            <person name="Grigoriev I.V."/>
            <person name="Gunde-Cimerman N."/>
        </authorList>
    </citation>
    <scope>NUCLEOTIDE SEQUENCE [LARGE SCALE GENOMIC DNA]</scope>
    <source>
        <strain evidence="12 13">CBS 147.97</strain>
    </source>
</reference>
<dbReference type="InterPro" id="IPR025799">
    <property type="entry name" value="Arg_MeTrfase"/>
</dbReference>
<comment type="similarity">
    <text evidence="4">Belongs to the class I-like SAM-binding methyltransferase superfamily.</text>
</comment>
<evidence type="ECO:0000313" key="12">
    <source>
        <dbReference type="EMBL" id="KEQ72612.1"/>
    </source>
</evidence>
<dbReference type="RefSeq" id="XP_013426569.1">
    <property type="nucleotide sequence ID" value="XM_013571115.1"/>
</dbReference>
<evidence type="ECO:0000256" key="1">
    <source>
        <dbReference type="ARBA" id="ARBA00022603"/>
    </source>
</evidence>
<dbReference type="OrthoDB" id="1368803at2759"/>
<dbReference type="GO" id="GO:0005829">
    <property type="term" value="C:cytosol"/>
    <property type="evidence" value="ECO:0007669"/>
    <property type="project" value="TreeGrafter"/>
</dbReference>
<dbReference type="Gene3D" id="2.70.160.11">
    <property type="entry name" value="Hnrnp arginine n-methyltransferase1"/>
    <property type="match status" value="1"/>
</dbReference>
<evidence type="ECO:0000259" key="10">
    <source>
        <dbReference type="Pfam" id="PF17285"/>
    </source>
</evidence>
<dbReference type="HOGENOM" id="CLU_010247_2_1_1"/>
<feature type="binding site" evidence="6">
    <location>
        <position position="460"/>
    </location>
    <ligand>
        <name>S-adenosyl-L-methionine</name>
        <dbReference type="ChEBI" id="CHEBI:59789"/>
    </ligand>
</feature>
<gene>
    <name evidence="12" type="ORF">M436DRAFT_48349</name>
</gene>
<dbReference type="PANTHER" id="PTHR10738:SF0">
    <property type="entry name" value="PROTEIN ARGININE N-METHYLTRANSFERASE 5"/>
    <property type="match status" value="1"/>
</dbReference>
<sequence length="766" mass="85294">METLPGVAPPEQQNTYFYIGQHETKRTVPVTTELAEQAQDAGYDMMTRPITSPGFQARVLSSVDAYYESVSASSDANAVPYPLIAPLTPEDTNLVPDDTMLSTMICCTSPWIDLASPDPVIAHVSRQVFNHEVAYAAFCGVNNIMIQGPNLEASSVVSQYARAIGHSLEVGPYINLQILLPMQPTERKAAQDGLSLAGRARDSFKTLQSVATDALWSWDTWDLIRSTCKYHPRLTVALEIPQKLPSSAIQSRWFSEPLRTLMIPESTFVHNAKGFPVLNKPIQALLTRYMRLKTVPWIILSNVGPIPGQDHPGMPVNLPSRSISPELPTPAQSQSKRKQQQQQKPKDLTPYLSYMRHLQRTQPPRPIIDRFAAGYQDFLQSPLQPLTDNLESITYEVFEKDPIKYEWYERAVAAALKDLHQKLQRPIVVAVVGAGRGPLVTRCLKASASTGIPVQQWAVEKNPNAYVLLQRRNATDPLWNKRVTVVKTDMRAWKGPLLSADPATPAKVDILVSELLGSFADNELSPECLDGVQHVLHPEHGISVPTSYTAHFTPIAHPKIYAELLGRGDADKDKWELPYVTMLHQYDDLCISAATGTPDIQTAWEFTHPLPSAILQQSALRRGGSVQAGGSGMVGGDGWNEHNARFCHLRFTASSRGVCHGLGGYFETVLYTPEDKSKKAIELSINPNTMEEKSKDMISWFPIFFPLKTPLTIPTASEIEVSMWRQTDDRKVWYEWQVEVFVSVNGVRQRVATSELHSSIKNGCLM</sequence>